<feature type="compositionally biased region" description="Low complexity" evidence="3">
    <location>
        <begin position="186"/>
        <end position="197"/>
    </location>
</feature>
<evidence type="ECO:0000256" key="2">
    <source>
        <dbReference type="PROSITE-ProRule" id="PRU00332"/>
    </source>
</evidence>
<keyword evidence="1 2" id="KW-0694">RNA-binding</keyword>
<feature type="region of interest" description="Disordered" evidence="3">
    <location>
        <begin position="706"/>
        <end position="776"/>
    </location>
</feature>
<dbReference type="AlphaFoldDB" id="A0A8K0X8K3"/>
<dbReference type="PANTHER" id="PTHR22792:SF132">
    <property type="entry name" value="LA-RELATED PROTEIN 1"/>
    <property type="match status" value="1"/>
</dbReference>
<dbReference type="PROSITE" id="PS50961">
    <property type="entry name" value="HTH_LA"/>
    <property type="match status" value="1"/>
</dbReference>
<feature type="compositionally biased region" description="Polar residues" evidence="3">
    <location>
        <begin position="218"/>
        <end position="232"/>
    </location>
</feature>
<dbReference type="GO" id="GO:0005737">
    <property type="term" value="C:cytoplasm"/>
    <property type="evidence" value="ECO:0007669"/>
    <property type="project" value="UniProtKB-ARBA"/>
</dbReference>
<feature type="compositionally biased region" description="Low complexity" evidence="3">
    <location>
        <begin position="7"/>
        <end position="21"/>
    </location>
</feature>
<gene>
    <name evidence="5" type="ORF">B0T11DRAFT_70350</name>
</gene>
<feature type="region of interest" description="Disordered" evidence="3">
    <location>
        <begin position="317"/>
        <end position="539"/>
    </location>
</feature>
<feature type="compositionally biased region" description="Gly residues" evidence="3">
    <location>
        <begin position="499"/>
        <end position="525"/>
    </location>
</feature>
<comment type="caution">
    <text evidence="5">The sequence shown here is derived from an EMBL/GenBank/DDBJ whole genome shotgun (WGS) entry which is preliminary data.</text>
</comment>
<name>A0A8K0X8K3_9PEZI</name>
<dbReference type="SUPFAM" id="SSF46785">
    <property type="entry name" value="Winged helix' DNA-binding domain"/>
    <property type="match status" value="1"/>
</dbReference>
<dbReference type="GO" id="GO:0003723">
    <property type="term" value="F:RNA binding"/>
    <property type="evidence" value="ECO:0007669"/>
    <property type="project" value="UniProtKB-UniRule"/>
</dbReference>
<feature type="compositionally biased region" description="Basic and acidic residues" evidence="3">
    <location>
        <begin position="371"/>
        <end position="381"/>
    </location>
</feature>
<evidence type="ECO:0000313" key="5">
    <source>
        <dbReference type="EMBL" id="KAH7369091.1"/>
    </source>
</evidence>
<organism evidence="5 6">
    <name type="scientific">Plectosphaerella cucumerina</name>
    <dbReference type="NCBI Taxonomy" id="40658"/>
    <lineage>
        <taxon>Eukaryota</taxon>
        <taxon>Fungi</taxon>
        <taxon>Dikarya</taxon>
        <taxon>Ascomycota</taxon>
        <taxon>Pezizomycotina</taxon>
        <taxon>Sordariomycetes</taxon>
        <taxon>Hypocreomycetidae</taxon>
        <taxon>Glomerellales</taxon>
        <taxon>Plectosphaerellaceae</taxon>
        <taxon>Plectosphaerella</taxon>
    </lineage>
</organism>
<feature type="compositionally biased region" description="Polar residues" evidence="3">
    <location>
        <begin position="59"/>
        <end position="69"/>
    </location>
</feature>
<evidence type="ECO:0000256" key="3">
    <source>
        <dbReference type="SAM" id="MobiDB-lite"/>
    </source>
</evidence>
<feature type="region of interest" description="Disordered" evidence="3">
    <location>
        <begin position="1"/>
        <end position="163"/>
    </location>
</feature>
<dbReference type="Pfam" id="PF05383">
    <property type="entry name" value="La"/>
    <property type="match status" value="1"/>
</dbReference>
<dbReference type="OrthoDB" id="340227at2759"/>
<dbReference type="PANTHER" id="PTHR22792">
    <property type="entry name" value="LUPUS LA PROTEIN-RELATED"/>
    <property type="match status" value="1"/>
</dbReference>
<feature type="compositionally biased region" description="Polar residues" evidence="3">
    <location>
        <begin position="76"/>
        <end position="94"/>
    </location>
</feature>
<keyword evidence="6" id="KW-1185">Reference proteome</keyword>
<evidence type="ECO:0000259" key="4">
    <source>
        <dbReference type="PROSITE" id="PS50961"/>
    </source>
</evidence>
<feature type="compositionally biased region" description="Polar residues" evidence="3">
    <location>
        <begin position="421"/>
        <end position="430"/>
    </location>
</feature>
<dbReference type="InterPro" id="IPR045180">
    <property type="entry name" value="La_dom_prot"/>
</dbReference>
<dbReference type="Proteomes" id="UP000813385">
    <property type="component" value="Unassembled WGS sequence"/>
</dbReference>
<evidence type="ECO:0000313" key="6">
    <source>
        <dbReference type="Proteomes" id="UP000813385"/>
    </source>
</evidence>
<evidence type="ECO:0000256" key="1">
    <source>
        <dbReference type="ARBA" id="ARBA00022884"/>
    </source>
</evidence>
<dbReference type="EMBL" id="JAGPXD010000002">
    <property type="protein sequence ID" value="KAH7369091.1"/>
    <property type="molecule type" value="Genomic_DNA"/>
</dbReference>
<dbReference type="InterPro" id="IPR036388">
    <property type="entry name" value="WH-like_DNA-bd_sf"/>
</dbReference>
<reference evidence="5" key="1">
    <citation type="journal article" date="2021" name="Nat. Commun.">
        <title>Genetic determinants of endophytism in the Arabidopsis root mycobiome.</title>
        <authorList>
            <person name="Mesny F."/>
            <person name="Miyauchi S."/>
            <person name="Thiergart T."/>
            <person name="Pickel B."/>
            <person name="Atanasova L."/>
            <person name="Karlsson M."/>
            <person name="Huettel B."/>
            <person name="Barry K.W."/>
            <person name="Haridas S."/>
            <person name="Chen C."/>
            <person name="Bauer D."/>
            <person name="Andreopoulos W."/>
            <person name="Pangilinan J."/>
            <person name="LaButti K."/>
            <person name="Riley R."/>
            <person name="Lipzen A."/>
            <person name="Clum A."/>
            <person name="Drula E."/>
            <person name="Henrissat B."/>
            <person name="Kohler A."/>
            <person name="Grigoriev I.V."/>
            <person name="Martin F.M."/>
            <person name="Hacquard S."/>
        </authorList>
    </citation>
    <scope>NUCLEOTIDE SEQUENCE</scope>
    <source>
        <strain evidence="5">MPI-CAGE-AT-0016</strain>
    </source>
</reference>
<proteinExistence type="predicted"/>
<feature type="compositionally biased region" description="Polar residues" evidence="3">
    <location>
        <begin position="758"/>
        <end position="776"/>
    </location>
</feature>
<feature type="compositionally biased region" description="Basic and acidic residues" evidence="3">
    <location>
        <begin position="275"/>
        <end position="292"/>
    </location>
</feature>
<feature type="region of interest" description="Disordered" evidence="3">
    <location>
        <begin position="183"/>
        <end position="305"/>
    </location>
</feature>
<sequence length="776" mass="81676">MATFSYAQAAKGQAAPASSTASGTQSSPAVNGQSTNPEDAQLISDGPQATATKADVSEMTPQTESTDATVQLPEVASSNDGPATADTQSSSASLDGSRREDDDTATEASTRRSEKGAPRSPSSSTRATDETDAKKGQRKARKGKNGETPEKKGKDAEKEEVKEEVKIELFEAPIPSVNIWAQRQEAQAAKVKAPVAARTETTAPAGADSETKKKSKPETVTPSSVQYNTNGTRPAKADGDANARRSAPRGSRVAEKSGALPPVGDSASWPTPETAIKEDKTKPSEKTDKIELQDENGANKTKRREWERIDFVPTVNWETPIPATRGSRGGRTGPGARGGRDAAARAGQNGVPTQTAEKSAEPANAAAKVNGEQRERLREGGANRANSQPPVAGKTPATDAPRNEQKKAGPPKAGKPRDNGAVSSNEPSSSRGEGRGERGRGGFHRGRGGGHAAGNPSAHGNHNFLANGGAFPPQAGGRGNHFMSPPLPQGGNSFQGYGNNQGRGGRGSNRGQAGGFGGRGNGHNGGSRPRPISTHQPYNAPFPWDATYAGMPLTAPPYPPQPINFEVKAVLTQQVEYYFSLDNLCKDDYLRSFMDGQGFVPLSLVRSFHRVNKLCGDNLALLRAACADMTLVDLCMSPDGIERLRSRQHPHAFILPVDRRQESARNPGPESYYICNLDQYHNQMSMGMMGVPYGAPAPYVNGGGLDDGSAHMNGSQSSDGNGQLSAAVPEFQPGAMNGSAEHNLDSAALNGASEHTEQPLTNGTQHESVKTETIQS</sequence>
<feature type="compositionally biased region" description="Gly residues" evidence="3">
    <location>
        <begin position="327"/>
        <end position="337"/>
    </location>
</feature>
<feature type="domain" description="HTH La-type RNA-binding" evidence="4">
    <location>
        <begin position="561"/>
        <end position="653"/>
    </location>
</feature>
<feature type="compositionally biased region" description="Basic and acidic residues" evidence="3">
    <location>
        <begin position="144"/>
        <end position="163"/>
    </location>
</feature>
<feature type="compositionally biased region" description="Polar residues" evidence="3">
    <location>
        <begin position="22"/>
        <end position="38"/>
    </location>
</feature>
<protein>
    <submittedName>
        <fullName evidence="5">La domain family</fullName>
    </submittedName>
</protein>
<accession>A0A8K0X8K3</accession>
<dbReference type="Gene3D" id="1.10.10.10">
    <property type="entry name" value="Winged helix-like DNA-binding domain superfamily/Winged helix DNA-binding domain"/>
    <property type="match status" value="1"/>
</dbReference>
<dbReference type="SMART" id="SM00715">
    <property type="entry name" value="LA"/>
    <property type="match status" value="1"/>
</dbReference>
<dbReference type="InterPro" id="IPR006630">
    <property type="entry name" value="La_HTH"/>
</dbReference>
<dbReference type="CDD" id="cd07323">
    <property type="entry name" value="LAM"/>
    <property type="match status" value="1"/>
</dbReference>
<feature type="compositionally biased region" description="Polar residues" evidence="3">
    <location>
        <begin position="712"/>
        <end position="724"/>
    </location>
</feature>
<dbReference type="InterPro" id="IPR036390">
    <property type="entry name" value="WH_DNA-bd_sf"/>
</dbReference>